<dbReference type="PANTHER" id="PTHR23528:SF1">
    <property type="entry name" value="MAJOR FACILITATOR SUPERFAMILY (MFS) PROFILE DOMAIN-CONTAINING PROTEIN"/>
    <property type="match status" value="1"/>
</dbReference>
<feature type="transmembrane region" description="Helical" evidence="6">
    <location>
        <begin position="297"/>
        <end position="314"/>
    </location>
</feature>
<dbReference type="Proteomes" id="UP000050934">
    <property type="component" value="Unassembled WGS sequence"/>
</dbReference>
<feature type="transmembrane region" description="Helical" evidence="6">
    <location>
        <begin position="226"/>
        <end position="250"/>
    </location>
</feature>
<proteinExistence type="predicted"/>
<dbReference type="InterPro" id="IPR020846">
    <property type="entry name" value="MFS_dom"/>
</dbReference>
<dbReference type="OrthoDB" id="9764596at2"/>
<evidence type="ECO:0000256" key="4">
    <source>
        <dbReference type="ARBA" id="ARBA00022989"/>
    </source>
</evidence>
<dbReference type="PANTHER" id="PTHR23528">
    <property type="match status" value="1"/>
</dbReference>
<dbReference type="STRING" id="396268.IV45_GL001214"/>
<evidence type="ECO:0000259" key="7">
    <source>
        <dbReference type="PROSITE" id="PS50850"/>
    </source>
</evidence>
<reference evidence="8 9" key="1">
    <citation type="journal article" date="2015" name="Genome Announc.">
        <title>Expanding the biotechnology potential of lactobacilli through comparative genomics of 213 strains and associated genera.</title>
        <authorList>
            <person name="Sun Z."/>
            <person name="Harris H.M."/>
            <person name="McCann A."/>
            <person name="Guo C."/>
            <person name="Argimon S."/>
            <person name="Zhang W."/>
            <person name="Yang X."/>
            <person name="Jeffery I.B."/>
            <person name="Cooney J.C."/>
            <person name="Kagawa T.F."/>
            <person name="Liu W."/>
            <person name="Song Y."/>
            <person name="Salvetti E."/>
            <person name="Wrobel A."/>
            <person name="Rasinkangas P."/>
            <person name="Parkhill J."/>
            <person name="Rea M.C."/>
            <person name="O'Sullivan O."/>
            <person name="Ritari J."/>
            <person name="Douillard F.P."/>
            <person name="Paul Ross R."/>
            <person name="Yang R."/>
            <person name="Briner A.E."/>
            <person name="Felis G.E."/>
            <person name="de Vos W.M."/>
            <person name="Barrangou R."/>
            <person name="Klaenhammer T.R."/>
            <person name="Caufield P.W."/>
            <person name="Cui Y."/>
            <person name="Zhang H."/>
            <person name="O'Toole P.W."/>
        </authorList>
    </citation>
    <scope>NUCLEOTIDE SEQUENCE [LARGE SCALE GENOMIC DNA]</scope>
    <source>
        <strain evidence="8 9">DSM 17896</strain>
    </source>
</reference>
<organism evidence="8 9">
    <name type="scientific">Limosilactobacillus secaliphilus</name>
    <dbReference type="NCBI Taxonomy" id="396268"/>
    <lineage>
        <taxon>Bacteria</taxon>
        <taxon>Bacillati</taxon>
        <taxon>Bacillota</taxon>
        <taxon>Bacilli</taxon>
        <taxon>Lactobacillales</taxon>
        <taxon>Lactobacillaceae</taxon>
        <taxon>Limosilactobacillus</taxon>
    </lineage>
</organism>
<comment type="subcellular location">
    <subcellularLocation>
        <location evidence="1">Cell membrane</location>
        <topology evidence="1">Multi-pass membrane protein</topology>
    </subcellularLocation>
</comment>
<keyword evidence="4 6" id="KW-1133">Transmembrane helix</keyword>
<dbReference type="SUPFAM" id="SSF103473">
    <property type="entry name" value="MFS general substrate transporter"/>
    <property type="match status" value="1"/>
</dbReference>
<dbReference type="EMBL" id="JQBW01000004">
    <property type="protein sequence ID" value="KRN59470.1"/>
    <property type="molecule type" value="Genomic_DNA"/>
</dbReference>
<name>A0A0R2I3R5_9LACO</name>
<dbReference type="PROSITE" id="PS50850">
    <property type="entry name" value="MFS"/>
    <property type="match status" value="1"/>
</dbReference>
<dbReference type="GO" id="GO:0022857">
    <property type="term" value="F:transmembrane transporter activity"/>
    <property type="evidence" value="ECO:0007669"/>
    <property type="project" value="InterPro"/>
</dbReference>
<dbReference type="Pfam" id="PF07690">
    <property type="entry name" value="MFS_1"/>
    <property type="match status" value="1"/>
</dbReference>
<evidence type="ECO:0000256" key="1">
    <source>
        <dbReference type="ARBA" id="ARBA00004651"/>
    </source>
</evidence>
<keyword evidence="9" id="KW-1185">Reference proteome</keyword>
<evidence type="ECO:0000256" key="3">
    <source>
        <dbReference type="ARBA" id="ARBA00022692"/>
    </source>
</evidence>
<dbReference type="CDD" id="cd06174">
    <property type="entry name" value="MFS"/>
    <property type="match status" value="1"/>
</dbReference>
<evidence type="ECO:0000256" key="2">
    <source>
        <dbReference type="ARBA" id="ARBA00022448"/>
    </source>
</evidence>
<evidence type="ECO:0000313" key="9">
    <source>
        <dbReference type="Proteomes" id="UP000050934"/>
    </source>
</evidence>
<dbReference type="GO" id="GO:0005886">
    <property type="term" value="C:plasma membrane"/>
    <property type="evidence" value="ECO:0007669"/>
    <property type="project" value="UniProtKB-SubCell"/>
</dbReference>
<gene>
    <name evidence="8" type="ORF">IV45_GL001214</name>
</gene>
<keyword evidence="2" id="KW-0813">Transport</keyword>
<dbReference type="InterPro" id="IPR011701">
    <property type="entry name" value="MFS"/>
</dbReference>
<dbReference type="InterPro" id="IPR036259">
    <property type="entry name" value="MFS_trans_sf"/>
</dbReference>
<feature type="transmembrane region" description="Helical" evidence="6">
    <location>
        <begin position="385"/>
        <end position="405"/>
    </location>
</feature>
<protein>
    <submittedName>
        <fullName evidence="8">Major facilitator superfamily protein</fullName>
    </submittedName>
</protein>
<keyword evidence="3 6" id="KW-0812">Transmembrane</keyword>
<evidence type="ECO:0000256" key="6">
    <source>
        <dbReference type="SAM" id="Phobius"/>
    </source>
</evidence>
<keyword evidence="5 6" id="KW-0472">Membrane</keyword>
<feature type="transmembrane region" description="Helical" evidence="6">
    <location>
        <begin position="51"/>
        <end position="73"/>
    </location>
</feature>
<feature type="transmembrane region" description="Helical" evidence="6">
    <location>
        <begin position="145"/>
        <end position="168"/>
    </location>
</feature>
<sequence>MNKEESEHAPFRVGVGLFVGVMSWILPYIGVNNTLLPAKVQAIDPSGKVQIIAELATMSMIVAAIANVVLGALSDRTHTRLGKRTPWIIGGEIVSMICFALLTTVNSIAMLFLIWAVYQIGLNGIVAPLIAILSDMVPKKFKGTISSFYGIAMSIGNPLATIIAARFITRINVGLWSLLVLQAILTVICLLCIHEPNNLHEQSKPLHGRELLEAFIFPLHGDIRDFYLAVFGKLFFVAAHFVIVGYQLYIFTDYMKLNPHQAAGSLSMMSTFLLITGLIFAAVSGPVADRIHSIKKVVAVSTICLGVGVLFPLFDPAPWTMFAYAIIGGSAIGIYNSVDQALNVTVLPNKNNAAKDLGIMNLANTLGQILGPVVASITITSLGYHAIFAVAGIMCLFGACLIMLIKSVK</sequence>
<accession>A0A0R2I3R5</accession>
<feature type="transmembrane region" description="Helical" evidence="6">
    <location>
        <begin position="320"/>
        <end position="338"/>
    </location>
</feature>
<feature type="transmembrane region" description="Helical" evidence="6">
    <location>
        <begin position="85"/>
        <end position="102"/>
    </location>
</feature>
<dbReference type="PATRIC" id="fig|396268.3.peg.1226"/>
<evidence type="ECO:0000256" key="5">
    <source>
        <dbReference type="ARBA" id="ARBA00023136"/>
    </source>
</evidence>
<feature type="transmembrane region" description="Helical" evidence="6">
    <location>
        <begin position="359"/>
        <end position="379"/>
    </location>
</feature>
<feature type="transmembrane region" description="Helical" evidence="6">
    <location>
        <begin position="174"/>
        <end position="193"/>
    </location>
</feature>
<feature type="transmembrane region" description="Helical" evidence="6">
    <location>
        <begin position="12"/>
        <end position="31"/>
    </location>
</feature>
<feature type="transmembrane region" description="Helical" evidence="6">
    <location>
        <begin position="262"/>
        <end position="285"/>
    </location>
</feature>
<comment type="caution">
    <text evidence="8">The sequence shown here is derived from an EMBL/GenBank/DDBJ whole genome shotgun (WGS) entry which is preliminary data.</text>
</comment>
<dbReference type="RefSeq" id="WP_057739600.1">
    <property type="nucleotide sequence ID" value="NZ_JQBW01000004.1"/>
</dbReference>
<feature type="domain" description="Major facilitator superfamily (MFS) profile" evidence="7">
    <location>
        <begin position="9"/>
        <end position="409"/>
    </location>
</feature>
<feature type="transmembrane region" description="Helical" evidence="6">
    <location>
        <begin position="108"/>
        <end position="133"/>
    </location>
</feature>
<dbReference type="AlphaFoldDB" id="A0A0R2I3R5"/>
<dbReference type="Gene3D" id="1.20.1250.20">
    <property type="entry name" value="MFS general substrate transporter like domains"/>
    <property type="match status" value="2"/>
</dbReference>
<evidence type="ECO:0000313" key="8">
    <source>
        <dbReference type="EMBL" id="KRN59470.1"/>
    </source>
</evidence>